<evidence type="ECO:0000313" key="2">
    <source>
        <dbReference type="Proteomes" id="UP000724584"/>
    </source>
</evidence>
<dbReference type="EMBL" id="JAGIZQ010000004">
    <property type="protein sequence ID" value="KAH6631329.1"/>
    <property type="molecule type" value="Genomic_DNA"/>
</dbReference>
<name>A0ACB7P9V3_9PEZI</name>
<keyword evidence="2" id="KW-1185">Reference proteome</keyword>
<protein>
    <submittedName>
        <fullName evidence="1">Uncharacterized protein</fullName>
    </submittedName>
</protein>
<dbReference type="Proteomes" id="UP000724584">
    <property type="component" value="Unassembled WGS sequence"/>
</dbReference>
<comment type="caution">
    <text evidence="1">The sequence shown here is derived from an EMBL/GenBank/DDBJ whole genome shotgun (WGS) entry which is preliminary data.</text>
</comment>
<sequence>MPELQNSPMSCSRLLRPPRLLAEVPSTSMQRWRRHISGCIICCNHIEEGGRRRSFSTAVSVSASAS</sequence>
<accession>A0ACB7P9V3</accession>
<gene>
    <name evidence="1" type="ORF">F5144DRAFT_570698</name>
</gene>
<evidence type="ECO:0000313" key="1">
    <source>
        <dbReference type="EMBL" id="KAH6631329.1"/>
    </source>
</evidence>
<organism evidence="1 2">
    <name type="scientific">Chaetomium tenue</name>
    <dbReference type="NCBI Taxonomy" id="1854479"/>
    <lineage>
        <taxon>Eukaryota</taxon>
        <taxon>Fungi</taxon>
        <taxon>Dikarya</taxon>
        <taxon>Ascomycota</taxon>
        <taxon>Pezizomycotina</taxon>
        <taxon>Sordariomycetes</taxon>
        <taxon>Sordariomycetidae</taxon>
        <taxon>Sordariales</taxon>
        <taxon>Chaetomiaceae</taxon>
        <taxon>Chaetomium</taxon>
    </lineage>
</organism>
<proteinExistence type="predicted"/>
<reference evidence="1 2" key="1">
    <citation type="journal article" date="2021" name="Nat. Commun.">
        <title>Genetic determinants of endophytism in the Arabidopsis root mycobiome.</title>
        <authorList>
            <person name="Mesny F."/>
            <person name="Miyauchi S."/>
            <person name="Thiergart T."/>
            <person name="Pickel B."/>
            <person name="Atanasova L."/>
            <person name="Karlsson M."/>
            <person name="Huettel B."/>
            <person name="Barry K.W."/>
            <person name="Haridas S."/>
            <person name="Chen C."/>
            <person name="Bauer D."/>
            <person name="Andreopoulos W."/>
            <person name="Pangilinan J."/>
            <person name="LaButti K."/>
            <person name="Riley R."/>
            <person name="Lipzen A."/>
            <person name="Clum A."/>
            <person name="Drula E."/>
            <person name="Henrissat B."/>
            <person name="Kohler A."/>
            <person name="Grigoriev I.V."/>
            <person name="Martin F.M."/>
            <person name="Hacquard S."/>
        </authorList>
    </citation>
    <scope>NUCLEOTIDE SEQUENCE [LARGE SCALE GENOMIC DNA]</scope>
    <source>
        <strain evidence="1 2">MPI-SDFR-AT-0079</strain>
    </source>
</reference>